<evidence type="ECO:0000313" key="6">
    <source>
        <dbReference type="Proteomes" id="UP000186698"/>
    </source>
</evidence>
<dbReference type="PROSITE" id="PS50157">
    <property type="entry name" value="ZINC_FINGER_C2H2_2"/>
    <property type="match status" value="1"/>
</dbReference>
<dbReference type="SUPFAM" id="SSF57667">
    <property type="entry name" value="beta-beta-alpha zinc fingers"/>
    <property type="match status" value="1"/>
</dbReference>
<dbReference type="GO" id="GO:0008270">
    <property type="term" value="F:zinc ion binding"/>
    <property type="evidence" value="ECO:0007669"/>
    <property type="project" value="UniProtKB-KW"/>
</dbReference>
<gene>
    <name evidence="7 8 9" type="primary">LOC121402808</name>
</gene>
<dbReference type="InterPro" id="IPR013087">
    <property type="entry name" value="Znf_C2H2_type"/>
</dbReference>
<dbReference type="RefSeq" id="XP_041445411.1">
    <property type="nucleotide sequence ID" value="XM_041589477.1"/>
</dbReference>
<evidence type="ECO:0000256" key="4">
    <source>
        <dbReference type="PROSITE-ProRule" id="PRU00042"/>
    </source>
</evidence>
<evidence type="ECO:0000313" key="9">
    <source>
        <dbReference type="RefSeq" id="XP_041445411.1"/>
    </source>
</evidence>
<keyword evidence="1" id="KW-0479">Metal-binding</keyword>
<organism evidence="6 9">
    <name type="scientific">Xenopus laevis</name>
    <name type="common">African clawed frog</name>
    <dbReference type="NCBI Taxonomy" id="8355"/>
    <lineage>
        <taxon>Eukaryota</taxon>
        <taxon>Metazoa</taxon>
        <taxon>Chordata</taxon>
        <taxon>Craniata</taxon>
        <taxon>Vertebrata</taxon>
        <taxon>Euteleostomi</taxon>
        <taxon>Amphibia</taxon>
        <taxon>Batrachia</taxon>
        <taxon>Anura</taxon>
        <taxon>Pipoidea</taxon>
        <taxon>Pipidae</taxon>
        <taxon>Xenopodinae</taxon>
        <taxon>Xenopus</taxon>
        <taxon>Xenopus</taxon>
    </lineage>
</organism>
<dbReference type="RefSeq" id="XP_041445409.1">
    <property type="nucleotide sequence ID" value="XM_041589475.1"/>
</dbReference>
<dbReference type="FunFam" id="3.30.160.60:FF:000446">
    <property type="entry name" value="Zinc finger protein"/>
    <property type="match status" value="1"/>
</dbReference>
<evidence type="ECO:0000256" key="3">
    <source>
        <dbReference type="ARBA" id="ARBA00022833"/>
    </source>
</evidence>
<name>A0A8J1MVD9_XENLA</name>
<dbReference type="GeneID" id="121402808"/>
<evidence type="ECO:0000256" key="2">
    <source>
        <dbReference type="ARBA" id="ARBA00022771"/>
    </source>
</evidence>
<reference evidence="7 8" key="1">
    <citation type="submission" date="2025-04" db="UniProtKB">
        <authorList>
            <consortium name="RefSeq"/>
        </authorList>
    </citation>
    <scope>IDENTIFICATION</scope>
    <source>
        <strain evidence="7 8">J_2021</strain>
        <tissue evidence="7 8">Erythrocytes</tissue>
    </source>
</reference>
<keyword evidence="3" id="KW-0862">Zinc</keyword>
<evidence type="ECO:0000313" key="7">
    <source>
        <dbReference type="RefSeq" id="XP_041445409.1"/>
    </source>
</evidence>
<protein>
    <submittedName>
        <fullName evidence="7 8">Uncharacterized protein LOC121402808 isoform X2</fullName>
    </submittedName>
</protein>
<dbReference type="Gene3D" id="3.30.160.60">
    <property type="entry name" value="Classic Zinc Finger"/>
    <property type="match status" value="1"/>
</dbReference>
<dbReference type="RefSeq" id="XP_041445410.1">
    <property type="nucleotide sequence ID" value="XM_041589476.1"/>
</dbReference>
<dbReference type="Proteomes" id="UP000186698">
    <property type="component" value="Chromosome 4L"/>
</dbReference>
<evidence type="ECO:0000259" key="5">
    <source>
        <dbReference type="PROSITE" id="PS50157"/>
    </source>
</evidence>
<keyword evidence="2 4" id="KW-0863">Zinc-finger</keyword>
<keyword evidence="6" id="KW-1185">Reference proteome</keyword>
<dbReference type="InterPro" id="IPR036236">
    <property type="entry name" value="Znf_C2H2_sf"/>
</dbReference>
<proteinExistence type="predicted"/>
<sequence>MCLALCYSMQSVCYYFNTLHGSPIASLLLLLLEIGRNCLHVSLPRLHSCIQRFYMKPPILPHRNTLRNIMRRCGSDHVHTLAVFMIDQYLQRHVKLIHTEERNHICDQCRQAFKQQKHLSVHQSIQEQASMPTVNRDTAVGRKGQALHLYPSGDSTLFPWIHSSWLSCTLQPTGLISSGTANLGTLLFCSLASRFIPGLQPQSYSISATINPVGDVLGMKLLKRTCWSNMDFFRCSLSGMRSIECGASRIRSPLKPTSPQPWCNALR</sequence>
<dbReference type="AlphaFoldDB" id="A0A8J1MVD9"/>
<evidence type="ECO:0000313" key="8">
    <source>
        <dbReference type="RefSeq" id="XP_041445410.1"/>
    </source>
</evidence>
<evidence type="ECO:0000256" key="1">
    <source>
        <dbReference type="ARBA" id="ARBA00022723"/>
    </source>
</evidence>
<feature type="domain" description="C2H2-type" evidence="5">
    <location>
        <begin position="104"/>
        <end position="132"/>
    </location>
</feature>
<accession>A0A8J1MVD9</accession>